<dbReference type="GO" id="GO:0046872">
    <property type="term" value="F:metal ion binding"/>
    <property type="evidence" value="ECO:0007669"/>
    <property type="project" value="UniProtKB-KW"/>
</dbReference>
<dbReference type="InterPro" id="IPR006656">
    <property type="entry name" value="Mopterin_OxRdtase"/>
</dbReference>
<evidence type="ECO:0000256" key="6">
    <source>
        <dbReference type="ARBA" id="ARBA00023014"/>
    </source>
</evidence>
<dbReference type="SUPFAM" id="SSF50692">
    <property type="entry name" value="ADC-like"/>
    <property type="match status" value="1"/>
</dbReference>
<feature type="domain" description="Molybdopterin oxidoreductase" evidence="7">
    <location>
        <begin position="111"/>
        <end position="584"/>
    </location>
</feature>
<comment type="similarity">
    <text evidence="1">Belongs to the prokaryotic molybdopterin-containing oxidoreductase family.</text>
</comment>
<organism evidence="9 11">
    <name type="scientific">Eggerthella lenta</name>
    <name type="common">Eubacterium lentum</name>
    <dbReference type="NCBI Taxonomy" id="84112"/>
    <lineage>
        <taxon>Bacteria</taxon>
        <taxon>Bacillati</taxon>
        <taxon>Actinomycetota</taxon>
        <taxon>Coriobacteriia</taxon>
        <taxon>Eggerthellales</taxon>
        <taxon>Eggerthellaceae</taxon>
        <taxon>Eggerthella</taxon>
    </lineage>
</organism>
<evidence type="ECO:0000313" key="12">
    <source>
        <dbReference type="Proteomes" id="UP000253915"/>
    </source>
</evidence>
<dbReference type="GO" id="GO:0051536">
    <property type="term" value="F:iron-sulfur cluster binding"/>
    <property type="evidence" value="ECO:0007669"/>
    <property type="project" value="UniProtKB-KW"/>
</dbReference>
<evidence type="ECO:0000259" key="8">
    <source>
        <dbReference type="Pfam" id="PF01568"/>
    </source>
</evidence>
<protein>
    <submittedName>
        <fullName evidence="9">Molybdopterin oxidoreductase</fullName>
    </submittedName>
</protein>
<evidence type="ECO:0000313" key="10">
    <source>
        <dbReference type="EMBL" id="RDC38634.1"/>
    </source>
</evidence>
<dbReference type="PANTHER" id="PTHR43742">
    <property type="entry name" value="TRIMETHYLAMINE-N-OXIDE REDUCTASE"/>
    <property type="match status" value="1"/>
</dbReference>
<evidence type="ECO:0000313" key="9">
    <source>
        <dbReference type="EMBL" id="RDB82173.1"/>
    </source>
</evidence>
<dbReference type="Gene3D" id="2.20.25.90">
    <property type="entry name" value="ADC-like domains"/>
    <property type="match status" value="1"/>
</dbReference>
<dbReference type="EMBL" id="PPTY01000040">
    <property type="protein sequence ID" value="RDB82173.1"/>
    <property type="molecule type" value="Genomic_DNA"/>
</dbReference>
<name>A0A369MXV0_EGGLN</name>
<dbReference type="Gene3D" id="3.40.228.10">
    <property type="entry name" value="Dimethylsulfoxide Reductase, domain 2"/>
    <property type="match status" value="1"/>
</dbReference>
<accession>A0A369MXV0</accession>
<dbReference type="InterPro" id="IPR006657">
    <property type="entry name" value="MoPterin_dinucl-bd_dom"/>
</dbReference>
<keyword evidence="4" id="KW-0560">Oxidoreductase</keyword>
<gene>
    <name evidence="10" type="ORF">C1853_07900</name>
    <name evidence="9" type="ORF">C1871_14115</name>
</gene>
<evidence type="ECO:0000259" key="7">
    <source>
        <dbReference type="Pfam" id="PF00384"/>
    </source>
</evidence>
<dbReference type="Pfam" id="PF00384">
    <property type="entry name" value="Molybdopterin"/>
    <property type="match status" value="1"/>
</dbReference>
<keyword evidence="5" id="KW-0408">Iron</keyword>
<dbReference type="AlphaFoldDB" id="A0A369MXV0"/>
<dbReference type="Proteomes" id="UP000253857">
    <property type="component" value="Unassembled WGS sequence"/>
</dbReference>
<dbReference type="RefSeq" id="WP_035586403.1">
    <property type="nucleotide sequence ID" value="NZ_AP031442.1"/>
</dbReference>
<keyword evidence="2" id="KW-0479">Metal-binding</keyword>
<dbReference type="PROSITE" id="PS51318">
    <property type="entry name" value="TAT"/>
    <property type="match status" value="1"/>
</dbReference>
<dbReference type="EMBL" id="PPUQ01000008">
    <property type="protein sequence ID" value="RDC38634.1"/>
    <property type="molecule type" value="Genomic_DNA"/>
</dbReference>
<dbReference type="SUPFAM" id="SSF53706">
    <property type="entry name" value="Formate dehydrogenase/DMSO reductase, domains 1-3"/>
    <property type="match status" value="1"/>
</dbReference>
<keyword evidence="6" id="KW-0411">Iron-sulfur</keyword>
<dbReference type="GO" id="GO:0016491">
    <property type="term" value="F:oxidoreductase activity"/>
    <property type="evidence" value="ECO:0007669"/>
    <property type="project" value="UniProtKB-KW"/>
</dbReference>
<dbReference type="InterPro" id="IPR006311">
    <property type="entry name" value="TAT_signal"/>
</dbReference>
<evidence type="ECO:0000256" key="2">
    <source>
        <dbReference type="ARBA" id="ARBA00022723"/>
    </source>
</evidence>
<evidence type="ECO:0000313" key="11">
    <source>
        <dbReference type="Proteomes" id="UP000253857"/>
    </source>
</evidence>
<dbReference type="Gene3D" id="3.40.50.740">
    <property type="match status" value="2"/>
</dbReference>
<dbReference type="Pfam" id="PF01568">
    <property type="entry name" value="Molydop_binding"/>
    <property type="match status" value="1"/>
</dbReference>
<proteinExistence type="inferred from homology"/>
<evidence type="ECO:0000256" key="4">
    <source>
        <dbReference type="ARBA" id="ARBA00023002"/>
    </source>
</evidence>
<dbReference type="Gene3D" id="2.40.40.20">
    <property type="match status" value="1"/>
</dbReference>
<comment type="caution">
    <text evidence="9">The sequence shown here is derived from an EMBL/GenBank/DDBJ whole genome shotgun (WGS) entry which is preliminary data.</text>
</comment>
<dbReference type="PANTHER" id="PTHR43742:SF6">
    <property type="entry name" value="OXIDOREDUCTASE YYAE-RELATED"/>
    <property type="match status" value="1"/>
</dbReference>
<feature type="domain" description="Molybdopterin dinucleotide-binding" evidence="8">
    <location>
        <begin position="684"/>
        <end position="781"/>
    </location>
</feature>
<dbReference type="InterPro" id="IPR050612">
    <property type="entry name" value="Prok_Mopterin_Oxidored"/>
</dbReference>
<keyword evidence="3" id="KW-0732">Signal</keyword>
<evidence type="ECO:0000256" key="5">
    <source>
        <dbReference type="ARBA" id="ARBA00023004"/>
    </source>
</evidence>
<sequence>MSGTNRPNTTLTRRSFLRATGAAAGTLGVAGAAGMFAADDWLAPTEAYAEPEEHVAYTYHQAHCRGHCMLKCTVRDGRLCLIQPNDKAKEGLQTVCLKGLSEIQHVYSAERIQTPLKRVGERGANEFVAISWDEATAYFAEEVRKCWDAYGKQSVFASIAMESEVASELGKLLSASMDTVGGIDVGYANGLAPVYGGAKRSGPLGAVSAFNGVADWMNCKTLLFVGVNFIESSLTQTKPFFDAKDAGMHAIAIDPHYSTTATKCDEWIPLEPGTDAALFLGMITHVLDNGWYDEAYVGARTSLPFLVAQADGTLLRDHAVDPAAAAPEDGAANPFLVWDDAAQAARPAADVESPALEGTFTVDGETYTTVLSLLKKNQQGYDTAWASKVTGIPADTIESLAERYATGGPACIAVGYGGNDKYGNADIAGHAAGLLAAITGNIGRAGGGVGYPGFGYGSAGLGAWPLAEDMKPSTLAVPAFELPYVDGPVKCFIGVGDQIQQRFADLNKLDEWVQGLDFIVYADVYHSTGAQYVDLVLPICSRFESDEALGGVRSNKGQVMLRQQVLEPLFESKTDFAFERELAHALGIDASLPKTNEERIVRMLDTAKDAKVAGITLEELQANQGVLPYRAPSAVPFSEGKVPTASGRFDVYFPDLVKFDQALPAYEAPEETGADSKLRDRFPLQLCQMRTRFHIHNQFCDAEWIRQYSTAALHLNPADMEQRGLTNGDTVEAFNDRGSFACPVVGDESVRPGSARIFEGEWSKFMSAGNIQNVTNPGISDRGRALLNGPVIPYNDTLVEVKKA</sequence>
<evidence type="ECO:0000256" key="1">
    <source>
        <dbReference type="ARBA" id="ARBA00010312"/>
    </source>
</evidence>
<dbReference type="Proteomes" id="UP000253915">
    <property type="component" value="Unassembled WGS sequence"/>
</dbReference>
<reference evidence="11 12" key="1">
    <citation type="journal article" date="2018" name="Elife">
        <title>Discovery and characterization of a prevalent human gut bacterial enzyme sufficient for the inactivation of a family of plant toxins.</title>
        <authorList>
            <person name="Koppel N."/>
            <person name="Bisanz J.E."/>
            <person name="Pandelia M.E."/>
            <person name="Turnbaugh P.J."/>
            <person name="Balskus E.P."/>
        </authorList>
    </citation>
    <scope>NUCLEOTIDE SEQUENCE [LARGE SCALE GENOMIC DNA]</scope>
    <source>
        <strain evidence="10 12">16A</strain>
        <strain evidence="9 11">FAA1-1-60AUCSF</strain>
    </source>
</reference>
<evidence type="ECO:0000256" key="3">
    <source>
        <dbReference type="ARBA" id="ARBA00022729"/>
    </source>
</evidence>
<dbReference type="GO" id="GO:0043546">
    <property type="term" value="F:molybdopterin cofactor binding"/>
    <property type="evidence" value="ECO:0007669"/>
    <property type="project" value="InterPro"/>
</dbReference>
<dbReference type="InterPro" id="IPR009010">
    <property type="entry name" value="Asp_de-COase-like_dom_sf"/>
</dbReference>